<evidence type="ECO:0000313" key="2">
    <source>
        <dbReference type="Proteomes" id="UP000828390"/>
    </source>
</evidence>
<evidence type="ECO:0000313" key="1">
    <source>
        <dbReference type="EMBL" id="KAH3844437.1"/>
    </source>
</evidence>
<dbReference type="AlphaFoldDB" id="A0A9D4KSC3"/>
<name>A0A9D4KSC3_DREPO</name>
<reference evidence="1" key="1">
    <citation type="journal article" date="2019" name="bioRxiv">
        <title>The Genome of the Zebra Mussel, Dreissena polymorpha: A Resource for Invasive Species Research.</title>
        <authorList>
            <person name="McCartney M.A."/>
            <person name="Auch B."/>
            <person name="Kono T."/>
            <person name="Mallez S."/>
            <person name="Zhang Y."/>
            <person name="Obille A."/>
            <person name="Becker A."/>
            <person name="Abrahante J.E."/>
            <person name="Garbe J."/>
            <person name="Badalamenti J.P."/>
            <person name="Herman A."/>
            <person name="Mangelson H."/>
            <person name="Liachko I."/>
            <person name="Sullivan S."/>
            <person name="Sone E.D."/>
            <person name="Koren S."/>
            <person name="Silverstein K.A.T."/>
            <person name="Beckman K.B."/>
            <person name="Gohl D.M."/>
        </authorList>
    </citation>
    <scope>NUCLEOTIDE SEQUENCE</scope>
    <source>
        <strain evidence="1">Duluth1</strain>
        <tissue evidence="1">Whole animal</tissue>
    </source>
</reference>
<proteinExistence type="predicted"/>
<reference evidence="1" key="2">
    <citation type="submission" date="2020-11" db="EMBL/GenBank/DDBJ databases">
        <authorList>
            <person name="McCartney M.A."/>
            <person name="Auch B."/>
            <person name="Kono T."/>
            <person name="Mallez S."/>
            <person name="Becker A."/>
            <person name="Gohl D.M."/>
            <person name="Silverstein K.A.T."/>
            <person name="Koren S."/>
            <person name="Bechman K.B."/>
            <person name="Herman A."/>
            <person name="Abrahante J.E."/>
            <person name="Garbe J."/>
        </authorList>
    </citation>
    <scope>NUCLEOTIDE SEQUENCE</scope>
    <source>
        <strain evidence="1">Duluth1</strain>
        <tissue evidence="1">Whole animal</tissue>
    </source>
</reference>
<keyword evidence="2" id="KW-1185">Reference proteome</keyword>
<organism evidence="1 2">
    <name type="scientific">Dreissena polymorpha</name>
    <name type="common">Zebra mussel</name>
    <name type="synonym">Mytilus polymorpha</name>
    <dbReference type="NCBI Taxonomy" id="45954"/>
    <lineage>
        <taxon>Eukaryota</taxon>
        <taxon>Metazoa</taxon>
        <taxon>Spiralia</taxon>
        <taxon>Lophotrochozoa</taxon>
        <taxon>Mollusca</taxon>
        <taxon>Bivalvia</taxon>
        <taxon>Autobranchia</taxon>
        <taxon>Heteroconchia</taxon>
        <taxon>Euheterodonta</taxon>
        <taxon>Imparidentia</taxon>
        <taxon>Neoheterodontei</taxon>
        <taxon>Myida</taxon>
        <taxon>Dreissenoidea</taxon>
        <taxon>Dreissenidae</taxon>
        <taxon>Dreissena</taxon>
    </lineage>
</organism>
<comment type="caution">
    <text evidence="1">The sequence shown here is derived from an EMBL/GenBank/DDBJ whole genome shotgun (WGS) entry which is preliminary data.</text>
</comment>
<dbReference type="SUPFAM" id="SSF48726">
    <property type="entry name" value="Immunoglobulin"/>
    <property type="match status" value="1"/>
</dbReference>
<dbReference type="InterPro" id="IPR036179">
    <property type="entry name" value="Ig-like_dom_sf"/>
</dbReference>
<sequence>MPVFQKTCGVKITIAVVNSDGTLEILKATIDDDGMYACHVARATGQQIYRFPAASTRYAEWISPYHLCDV</sequence>
<dbReference type="EMBL" id="JAIWYP010000003">
    <property type="protein sequence ID" value="KAH3844437.1"/>
    <property type="molecule type" value="Genomic_DNA"/>
</dbReference>
<dbReference type="Proteomes" id="UP000828390">
    <property type="component" value="Unassembled WGS sequence"/>
</dbReference>
<accession>A0A9D4KSC3</accession>
<protein>
    <submittedName>
        <fullName evidence="1">Uncharacterized protein</fullName>
    </submittedName>
</protein>
<gene>
    <name evidence="1" type="ORF">DPMN_086695</name>
</gene>